<dbReference type="Gene3D" id="3.30.370.10">
    <property type="entry name" value="Barstar-like"/>
    <property type="match status" value="1"/>
</dbReference>
<evidence type="ECO:0000259" key="2">
    <source>
        <dbReference type="Pfam" id="PF01337"/>
    </source>
</evidence>
<keyword evidence="4" id="KW-1185">Reference proteome</keyword>
<comment type="caution">
    <text evidence="3">The sequence shown here is derived from an EMBL/GenBank/DDBJ whole genome shotgun (WGS) entry which is preliminary data.</text>
</comment>
<dbReference type="AlphaFoldDB" id="A0A7W7S305"/>
<dbReference type="RefSeq" id="WP_184758725.1">
    <property type="nucleotide sequence ID" value="NZ_BAABEK010000091.1"/>
</dbReference>
<dbReference type="Pfam" id="PF01337">
    <property type="entry name" value="Barstar"/>
    <property type="match status" value="1"/>
</dbReference>
<dbReference type="InterPro" id="IPR000468">
    <property type="entry name" value="Barstar"/>
</dbReference>
<gene>
    <name evidence="3" type="ORF">FHR32_007122</name>
</gene>
<reference evidence="3 4" key="1">
    <citation type="submission" date="2020-08" db="EMBL/GenBank/DDBJ databases">
        <title>Sequencing the genomes of 1000 actinobacteria strains.</title>
        <authorList>
            <person name="Klenk H.-P."/>
        </authorList>
    </citation>
    <scope>NUCLEOTIDE SEQUENCE [LARGE SCALE GENOMIC DNA]</scope>
    <source>
        <strain evidence="3 4">DSM 43023</strain>
    </source>
</reference>
<dbReference type="Proteomes" id="UP000534286">
    <property type="component" value="Unassembled WGS sequence"/>
</dbReference>
<name>A0A7W7S305_9ACTN</name>
<dbReference type="SUPFAM" id="SSF52038">
    <property type="entry name" value="Barstar-related"/>
    <property type="match status" value="1"/>
</dbReference>
<evidence type="ECO:0000313" key="3">
    <source>
        <dbReference type="EMBL" id="MBB4942722.1"/>
    </source>
</evidence>
<evidence type="ECO:0000256" key="1">
    <source>
        <dbReference type="ARBA" id="ARBA00006845"/>
    </source>
</evidence>
<evidence type="ECO:0000313" key="4">
    <source>
        <dbReference type="Proteomes" id="UP000534286"/>
    </source>
</evidence>
<organism evidence="3 4">
    <name type="scientific">Streptosporangium album</name>
    <dbReference type="NCBI Taxonomy" id="47479"/>
    <lineage>
        <taxon>Bacteria</taxon>
        <taxon>Bacillati</taxon>
        <taxon>Actinomycetota</taxon>
        <taxon>Actinomycetes</taxon>
        <taxon>Streptosporangiales</taxon>
        <taxon>Streptosporangiaceae</taxon>
        <taxon>Streptosporangium</taxon>
    </lineage>
</organism>
<dbReference type="EMBL" id="JACHJU010000004">
    <property type="protein sequence ID" value="MBB4942722.1"/>
    <property type="molecule type" value="Genomic_DNA"/>
</dbReference>
<dbReference type="InterPro" id="IPR035905">
    <property type="entry name" value="Barstar-like_sf"/>
</dbReference>
<sequence length="96" mass="11137">MELIVDGREIQSESDLHRTLAESLDFGPFYGGNLAALRDRLTTDVPRPISLVWRFSAESRQAMGSELFEKIKDLLVFVEEQDRKIGFKNRFTVRFE</sequence>
<comment type="similarity">
    <text evidence="1">Belongs to the barstar family.</text>
</comment>
<protein>
    <submittedName>
        <fullName evidence="3">Ribonuclease inhibitor</fullName>
    </submittedName>
</protein>
<accession>A0A7W7S305</accession>
<proteinExistence type="inferred from homology"/>
<feature type="domain" description="Barstar (barnase inhibitor)" evidence="2">
    <location>
        <begin position="3"/>
        <end position="87"/>
    </location>
</feature>